<keyword evidence="3" id="KW-1185">Reference proteome</keyword>
<dbReference type="Proteomes" id="UP000246410">
    <property type="component" value="Unassembled WGS sequence"/>
</dbReference>
<name>A0A317NEN4_9NOCA</name>
<dbReference type="AlphaFoldDB" id="A0A317NEN4"/>
<dbReference type="RefSeq" id="WP_110039699.1">
    <property type="nucleotide sequence ID" value="NZ_QGTL01000009.1"/>
</dbReference>
<dbReference type="Pfam" id="PF08887">
    <property type="entry name" value="GAD-like"/>
    <property type="match status" value="1"/>
</dbReference>
<comment type="caution">
    <text evidence="2">The sequence shown here is derived from an EMBL/GenBank/DDBJ whole genome shotgun (WGS) entry which is preliminary data.</text>
</comment>
<evidence type="ECO:0000313" key="3">
    <source>
        <dbReference type="Proteomes" id="UP000246410"/>
    </source>
</evidence>
<reference evidence="2 3" key="1">
    <citation type="submission" date="2018-05" db="EMBL/GenBank/DDBJ databases">
        <title>Genomic Encyclopedia of Type Strains, Phase IV (KMG-IV): sequencing the most valuable type-strain genomes for metagenomic binning, comparative biology and taxonomic classification.</title>
        <authorList>
            <person name="Goeker M."/>
        </authorList>
    </citation>
    <scope>NUCLEOTIDE SEQUENCE [LARGE SCALE GENOMIC DNA]</scope>
    <source>
        <strain evidence="2 3">DSM 44717</strain>
    </source>
</reference>
<evidence type="ECO:0000313" key="2">
    <source>
        <dbReference type="EMBL" id="PWV72158.1"/>
    </source>
</evidence>
<sequence length="446" mass="50895">MTLFDTLERRLAEKDSADPRDDDIEWSDGIEESMDQVDDLLRRCPDHVDGYADVRELLLESMLSMMDDFERGQFDEEVLWSHARVLDSLPMDLSTMPADWRHRHLADFAFMAYPHDYVEIAELLDECAGWDEITRIAEFYDYIYRFFDARIDSVDESVKEYVRSASAGPTNYTSSRGEYGFSVYIPYVVLCYLHEREELRQFITRRTEFDEVWAVLGATGKQLPLEIHHFLSRWYTSWTGEPLDRVPVPESYFDEYGELPDVVRAFWREVGFAGFDKGLLWVCDPREWQPIVDEWLSGLDLPESHRDGQIPLFRTAFGEIICFKAGMGNLIRIDPLTPEIGYVTQGVDFGALVLGLSSQVSGDTYWRGAFGKIVAALGPLDHATIYGFDPLPFAGENPRGPDVVYATERAARVDARSAMSTIRAAATAHLKLTARSFFSGARGTTR</sequence>
<evidence type="ECO:0000259" key="1">
    <source>
        <dbReference type="Pfam" id="PF08887"/>
    </source>
</evidence>
<organism evidence="2 3">
    <name type="scientific">Nocardia neocaledoniensis</name>
    <dbReference type="NCBI Taxonomy" id="236511"/>
    <lineage>
        <taxon>Bacteria</taxon>
        <taxon>Bacillati</taxon>
        <taxon>Actinomycetota</taxon>
        <taxon>Actinomycetes</taxon>
        <taxon>Mycobacteriales</taxon>
        <taxon>Nocardiaceae</taxon>
        <taxon>Nocardia</taxon>
    </lineage>
</organism>
<accession>A0A317NEN4</accession>
<dbReference type="EMBL" id="QGTL01000009">
    <property type="protein sequence ID" value="PWV72158.1"/>
    <property type="molecule type" value="Genomic_DNA"/>
</dbReference>
<gene>
    <name evidence="2" type="ORF">DFR69_10973</name>
</gene>
<dbReference type="InterPro" id="IPR014983">
    <property type="entry name" value="GAD-rel"/>
</dbReference>
<proteinExistence type="predicted"/>
<protein>
    <submittedName>
        <fullName evidence="2">GAD domain-containing protein</fullName>
    </submittedName>
</protein>
<feature type="domain" description="GAD-related" evidence="1">
    <location>
        <begin position="239"/>
        <end position="334"/>
    </location>
</feature>